<dbReference type="CDD" id="cd00207">
    <property type="entry name" value="fer2"/>
    <property type="match status" value="1"/>
</dbReference>
<dbReference type="Gene3D" id="3.10.20.30">
    <property type="match status" value="1"/>
</dbReference>
<dbReference type="EMBL" id="NFKP01000004">
    <property type="protein sequence ID" value="OUP70415.1"/>
    <property type="molecule type" value="Genomic_DNA"/>
</dbReference>
<dbReference type="OrthoDB" id="9796880at2"/>
<dbReference type="InterPro" id="IPR006058">
    <property type="entry name" value="2Fe2S_fd_BS"/>
</dbReference>
<dbReference type="InterPro" id="IPR036884">
    <property type="entry name" value="2Fe-2S-bd_dom_sf"/>
</dbReference>
<dbReference type="InterPro" id="IPR002888">
    <property type="entry name" value="2Fe-2S-bd"/>
</dbReference>
<dbReference type="Proteomes" id="UP000095765">
    <property type="component" value="Unassembled WGS sequence"/>
</dbReference>
<dbReference type="AlphaFoldDB" id="A0A174NVZ5"/>
<dbReference type="PROSITE" id="PS00197">
    <property type="entry name" value="2FE2S_FER_1"/>
    <property type="match status" value="1"/>
</dbReference>
<evidence type="ECO:0000256" key="5">
    <source>
        <dbReference type="ARBA" id="ARBA00023014"/>
    </source>
</evidence>
<name>A0A174NVZ5_9FIRM</name>
<evidence type="ECO:0000259" key="7">
    <source>
        <dbReference type="PROSITE" id="PS51085"/>
    </source>
</evidence>
<feature type="domain" description="2Fe-2S ferredoxin-type" evidence="7">
    <location>
        <begin position="3"/>
        <end position="79"/>
    </location>
</feature>
<evidence type="ECO:0000256" key="3">
    <source>
        <dbReference type="ARBA" id="ARBA00023002"/>
    </source>
</evidence>
<dbReference type="Proteomes" id="UP000196386">
    <property type="component" value="Unassembled WGS sequence"/>
</dbReference>
<dbReference type="Pfam" id="PF00111">
    <property type="entry name" value="Fer2"/>
    <property type="match status" value="1"/>
</dbReference>
<dbReference type="PROSITE" id="PS51085">
    <property type="entry name" value="2FE2S_FER_2"/>
    <property type="match status" value="1"/>
</dbReference>
<dbReference type="GO" id="GO:0046872">
    <property type="term" value="F:metal ion binding"/>
    <property type="evidence" value="ECO:0007669"/>
    <property type="project" value="UniProtKB-KW"/>
</dbReference>
<dbReference type="RefSeq" id="WP_006874807.1">
    <property type="nucleotide sequence ID" value="NZ_CABIWA010000003.1"/>
</dbReference>
<dbReference type="InterPro" id="IPR036010">
    <property type="entry name" value="2Fe-2S_ferredoxin-like_sf"/>
</dbReference>
<organism evidence="8 11">
    <name type="scientific">Anaerotruncus colihominis</name>
    <dbReference type="NCBI Taxonomy" id="169435"/>
    <lineage>
        <taxon>Bacteria</taxon>
        <taxon>Bacillati</taxon>
        <taxon>Bacillota</taxon>
        <taxon>Clostridia</taxon>
        <taxon>Eubacteriales</taxon>
        <taxon>Oscillospiraceae</taxon>
        <taxon>Anaerotruncus</taxon>
    </lineage>
</organism>
<evidence type="ECO:0000256" key="1">
    <source>
        <dbReference type="ARBA" id="ARBA00022714"/>
    </source>
</evidence>
<dbReference type="PANTHER" id="PTHR44379">
    <property type="entry name" value="OXIDOREDUCTASE WITH IRON-SULFUR SUBUNIT"/>
    <property type="match status" value="1"/>
</dbReference>
<reference evidence="10 13" key="4">
    <citation type="submission" date="2018-08" db="EMBL/GenBank/DDBJ databases">
        <title>A genome reference for cultivated species of the human gut microbiota.</title>
        <authorList>
            <person name="Zou Y."/>
            <person name="Xue W."/>
            <person name="Luo G."/>
        </authorList>
    </citation>
    <scope>NUCLEOTIDE SEQUENCE [LARGE SCALE GENOMIC DNA]</scope>
    <source>
        <strain evidence="10 13">TF05-12AC</strain>
    </source>
</reference>
<dbReference type="Proteomes" id="UP000260828">
    <property type="component" value="Unassembled WGS sequence"/>
</dbReference>
<keyword evidence="2" id="KW-0479">Metal-binding</keyword>
<evidence type="ECO:0000256" key="6">
    <source>
        <dbReference type="ARBA" id="ARBA00060707"/>
    </source>
</evidence>
<protein>
    <submittedName>
        <fullName evidence="9">(2Fe-2S)-binding protein</fullName>
    </submittedName>
    <submittedName>
        <fullName evidence="8">Nicotinate dehydrogenase small FeS subunit</fullName>
        <ecNumber evidence="8">1.17.1.5</ecNumber>
    </submittedName>
</protein>
<dbReference type="GO" id="GO:0050138">
    <property type="term" value="F:nicotinate dehydrogenase activity"/>
    <property type="evidence" value="ECO:0007669"/>
    <property type="project" value="UniProtKB-EC"/>
</dbReference>
<keyword evidence="3 8" id="KW-0560">Oxidoreductase</keyword>
<dbReference type="Gene3D" id="1.10.150.120">
    <property type="entry name" value="[2Fe-2S]-binding domain"/>
    <property type="match status" value="1"/>
</dbReference>
<proteinExistence type="predicted"/>
<dbReference type="EMBL" id="CZBE01000006">
    <property type="protein sequence ID" value="CUP52894.1"/>
    <property type="molecule type" value="Genomic_DNA"/>
</dbReference>
<dbReference type="InterPro" id="IPR051452">
    <property type="entry name" value="Diverse_Oxidoreductases"/>
</dbReference>
<dbReference type="EC" id="1.17.1.5" evidence="8"/>
<reference evidence="8 11" key="1">
    <citation type="submission" date="2015-09" db="EMBL/GenBank/DDBJ databases">
        <authorList>
            <consortium name="Pathogen Informatics"/>
        </authorList>
    </citation>
    <scope>NUCLEOTIDE SEQUENCE [LARGE SCALE GENOMIC DNA]</scope>
    <source>
        <strain evidence="8 11">2789STDY5834939</strain>
    </source>
</reference>
<comment type="pathway">
    <text evidence="6">Alkaloid degradation; nicotine degradation.</text>
</comment>
<evidence type="ECO:0000256" key="2">
    <source>
        <dbReference type="ARBA" id="ARBA00022723"/>
    </source>
</evidence>
<sequence>MKYQVNFFVNEEPVELYVDANKTLLNVLREELDLTGAKEGCGAGECGACTVIMNGKPVNACLVLAPELDGAHITTVEGLADRKGNLSPLQEAFVKHAALQCGFCTPGFLMTATALLRENPHPTREEIARGISGNLCRCTGYKKIIEAIEDVAEHTEGGVRK</sequence>
<reference evidence="9" key="3">
    <citation type="journal article" date="2018" name="BMC Genomics">
        <title>Whole genome sequencing and function prediction of 133 gut anaerobes isolated from chicken caecum in pure cultures.</title>
        <authorList>
            <person name="Medvecky M."/>
            <person name="Cejkova D."/>
            <person name="Polansky O."/>
            <person name="Karasova D."/>
            <person name="Kubasova T."/>
            <person name="Cizek A."/>
            <person name="Rychlik I."/>
        </authorList>
    </citation>
    <scope>NUCLEOTIDE SEQUENCE</scope>
    <source>
        <strain evidence="9">An175</strain>
    </source>
</reference>
<keyword evidence="4" id="KW-0408">Iron</keyword>
<dbReference type="Pfam" id="PF01799">
    <property type="entry name" value="Fer2_2"/>
    <property type="match status" value="1"/>
</dbReference>
<evidence type="ECO:0000313" key="13">
    <source>
        <dbReference type="Proteomes" id="UP000260828"/>
    </source>
</evidence>
<dbReference type="InterPro" id="IPR001041">
    <property type="entry name" value="2Fe-2S_ferredoxin-type"/>
</dbReference>
<evidence type="ECO:0000313" key="12">
    <source>
        <dbReference type="Proteomes" id="UP000196386"/>
    </source>
</evidence>
<dbReference type="PANTHER" id="PTHR44379:SF5">
    <property type="entry name" value="OXIDOREDUCTASE WITH IRON-SULFUR SUBUNIT"/>
    <property type="match status" value="1"/>
</dbReference>
<reference evidence="12" key="2">
    <citation type="submission" date="2017-04" db="EMBL/GenBank/DDBJ databases">
        <title>Function of individual gut microbiota members based on whole genome sequencing of pure cultures obtained from chicken caecum.</title>
        <authorList>
            <person name="Medvecky M."/>
            <person name="Cejkova D."/>
            <person name="Polansky O."/>
            <person name="Karasova D."/>
            <person name="Kubasova T."/>
            <person name="Cizek A."/>
            <person name="Rychlik I."/>
        </authorList>
    </citation>
    <scope>NUCLEOTIDE SEQUENCE [LARGE SCALE GENOMIC DNA]</scope>
    <source>
        <strain evidence="12">An175</strain>
    </source>
</reference>
<dbReference type="SUPFAM" id="SSF47741">
    <property type="entry name" value="CO dehydrogenase ISP C-domain like"/>
    <property type="match status" value="1"/>
</dbReference>
<dbReference type="SUPFAM" id="SSF54292">
    <property type="entry name" value="2Fe-2S ferredoxin-like"/>
    <property type="match status" value="1"/>
</dbReference>
<keyword evidence="1" id="KW-0001">2Fe-2S</keyword>
<dbReference type="FunFam" id="1.10.150.120:FF:000003">
    <property type="entry name" value="Carbon monoxide dehydrogenase, small subunit"/>
    <property type="match status" value="1"/>
</dbReference>
<dbReference type="InterPro" id="IPR012675">
    <property type="entry name" value="Beta-grasp_dom_sf"/>
</dbReference>
<keyword evidence="5" id="KW-0411">Iron-sulfur</keyword>
<evidence type="ECO:0000313" key="10">
    <source>
        <dbReference type="EMBL" id="RGE70158.1"/>
    </source>
</evidence>
<dbReference type="GeneID" id="72465103"/>
<evidence type="ECO:0000313" key="11">
    <source>
        <dbReference type="Proteomes" id="UP000095765"/>
    </source>
</evidence>
<dbReference type="EMBL" id="QVME01000001">
    <property type="protein sequence ID" value="RGE70158.1"/>
    <property type="molecule type" value="Genomic_DNA"/>
</dbReference>
<dbReference type="FunFam" id="3.10.20.30:FF:000020">
    <property type="entry name" value="Xanthine dehydrogenase iron-sulfur subunit"/>
    <property type="match status" value="1"/>
</dbReference>
<evidence type="ECO:0000313" key="8">
    <source>
        <dbReference type="EMBL" id="CUP52894.1"/>
    </source>
</evidence>
<gene>
    <name evidence="8" type="primary">ndhS_1</name>
    <name evidence="9" type="ORF">B5F11_05260</name>
    <name evidence="10" type="ORF">DXC40_03645</name>
    <name evidence="8" type="ORF">ERS852551_01080</name>
</gene>
<evidence type="ECO:0000313" key="9">
    <source>
        <dbReference type="EMBL" id="OUP70415.1"/>
    </source>
</evidence>
<dbReference type="GO" id="GO:0051537">
    <property type="term" value="F:2 iron, 2 sulfur cluster binding"/>
    <property type="evidence" value="ECO:0007669"/>
    <property type="project" value="UniProtKB-KW"/>
</dbReference>
<accession>A0A174NVZ5</accession>
<evidence type="ECO:0000256" key="4">
    <source>
        <dbReference type="ARBA" id="ARBA00023004"/>
    </source>
</evidence>